<reference evidence="1 2" key="1">
    <citation type="submission" date="2019-05" db="EMBL/GenBank/DDBJ databases">
        <title>Another draft genome of Portunus trituberculatus and its Hox gene families provides insights of decapod evolution.</title>
        <authorList>
            <person name="Jeong J.-H."/>
            <person name="Song I."/>
            <person name="Kim S."/>
            <person name="Choi T."/>
            <person name="Kim D."/>
            <person name="Ryu S."/>
            <person name="Kim W."/>
        </authorList>
    </citation>
    <scope>NUCLEOTIDE SEQUENCE [LARGE SCALE GENOMIC DNA]</scope>
    <source>
        <tissue evidence="1">Muscle</tissue>
    </source>
</reference>
<sequence>MDNGGTGVAARRSPVNLNETQLHLTHCPFTSFCPPTPPSPLLPAATMGLGKGSYHTSTE</sequence>
<evidence type="ECO:0000313" key="1">
    <source>
        <dbReference type="EMBL" id="MPC77638.1"/>
    </source>
</evidence>
<protein>
    <submittedName>
        <fullName evidence="1">Uncharacterized protein</fullName>
    </submittedName>
</protein>
<name>A0A5B7I9T7_PORTR</name>
<comment type="caution">
    <text evidence="1">The sequence shown here is derived from an EMBL/GenBank/DDBJ whole genome shotgun (WGS) entry which is preliminary data.</text>
</comment>
<dbReference type="EMBL" id="VSRR010046328">
    <property type="protein sequence ID" value="MPC77638.1"/>
    <property type="molecule type" value="Genomic_DNA"/>
</dbReference>
<accession>A0A5B7I9T7</accession>
<gene>
    <name evidence="1" type="ORF">E2C01_072096</name>
</gene>
<evidence type="ECO:0000313" key="2">
    <source>
        <dbReference type="Proteomes" id="UP000324222"/>
    </source>
</evidence>
<proteinExistence type="predicted"/>
<organism evidence="1 2">
    <name type="scientific">Portunus trituberculatus</name>
    <name type="common">Swimming crab</name>
    <name type="synonym">Neptunus trituberculatus</name>
    <dbReference type="NCBI Taxonomy" id="210409"/>
    <lineage>
        <taxon>Eukaryota</taxon>
        <taxon>Metazoa</taxon>
        <taxon>Ecdysozoa</taxon>
        <taxon>Arthropoda</taxon>
        <taxon>Crustacea</taxon>
        <taxon>Multicrustacea</taxon>
        <taxon>Malacostraca</taxon>
        <taxon>Eumalacostraca</taxon>
        <taxon>Eucarida</taxon>
        <taxon>Decapoda</taxon>
        <taxon>Pleocyemata</taxon>
        <taxon>Brachyura</taxon>
        <taxon>Eubrachyura</taxon>
        <taxon>Portunoidea</taxon>
        <taxon>Portunidae</taxon>
        <taxon>Portuninae</taxon>
        <taxon>Portunus</taxon>
    </lineage>
</organism>
<dbReference type="Proteomes" id="UP000324222">
    <property type="component" value="Unassembled WGS sequence"/>
</dbReference>
<keyword evidence="2" id="KW-1185">Reference proteome</keyword>
<dbReference type="AlphaFoldDB" id="A0A5B7I9T7"/>